<keyword evidence="2" id="KW-1185">Reference proteome</keyword>
<sequence length="111" mass="12507">MSKQWEKVAAFERFQMEFQQKELALLKFKINTLSNRRRFMSGSTADIAKLAQLDLEIKICGSQISLLEGYFTKDAEAAKGMKPPAEKRYDTNCDLVASSGSHDQAQRGNEA</sequence>
<evidence type="ECO:0000313" key="2">
    <source>
        <dbReference type="Proteomes" id="UP000467841"/>
    </source>
</evidence>
<evidence type="ECO:0000313" key="1">
    <source>
        <dbReference type="EMBL" id="CAA7019486.1"/>
    </source>
</evidence>
<reference evidence="1" key="1">
    <citation type="submission" date="2020-01" db="EMBL/GenBank/DDBJ databases">
        <authorList>
            <person name="Mishra B."/>
        </authorList>
    </citation>
    <scope>NUCLEOTIDE SEQUENCE [LARGE SCALE GENOMIC DNA]</scope>
</reference>
<protein>
    <submittedName>
        <fullName evidence="1">Uncharacterized protein</fullName>
    </submittedName>
</protein>
<organism evidence="1 2">
    <name type="scientific">Microthlaspi erraticum</name>
    <dbReference type="NCBI Taxonomy" id="1685480"/>
    <lineage>
        <taxon>Eukaryota</taxon>
        <taxon>Viridiplantae</taxon>
        <taxon>Streptophyta</taxon>
        <taxon>Embryophyta</taxon>
        <taxon>Tracheophyta</taxon>
        <taxon>Spermatophyta</taxon>
        <taxon>Magnoliopsida</taxon>
        <taxon>eudicotyledons</taxon>
        <taxon>Gunneridae</taxon>
        <taxon>Pentapetalae</taxon>
        <taxon>rosids</taxon>
        <taxon>malvids</taxon>
        <taxon>Brassicales</taxon>
        <taxon>Brassicaceae</taxon>
        <taxon>Coluteocarpeae</taxon>
        <taxon>Microthlaspi</taxon>
    </lineage>
</organism>
<dbReference type="Proteomes" id="UP000467841">
    <property type="component" value="Unassembled WGS sequence"/>
</dbReference>
<accession>A0A6D2I244</accession>
<comment type="caution">
    <text evidence="1">The sequence shown here is derived from an EMBL/GenBank/DDBJ whole genome shotgun (WGS) entry which is preliminary data.</text>
</comment>
<dbReference type="EMBL" id="CACVBM020000455">
    <property type="protein sequence ID" value="CAA7019486.1"/>
    <property type="molecule type" value="Genomic_DNA"/>
</dbReference>
<proteinExistence type="predicted"/>
<name>A0A6D2I244_9BRAS</name>
<dbReference type="AlphaFoldDB" id="A0A6D2I244"/>
<gene>
    <name evidence="1" type="ORF">MERR_LOCUS6721</name>
</gene>